<evidence type="ECO:0000256" key="1">
    <source>
        <dbReference type="SAM" id="Phobius"/>
    </source>
</evidence>
<keyword evidence="1" id="KW-0472">Membrane</keyword>
<sequence length="150" mass="17017">MTKYHFSLHTISILYFSVLVLYKFQQSGRNIGFEPNQKLQEYSSRKISASLDDNGRGMQPCFTVFATTYEFCVSLLPSILSRVISFFNACLFGLVGNGDSVAFISVVHVTIFFSLLRRHKRHNVSQCQDSQAFNLHGKLIFLASSNIVDF</sequence>
<gene>
    <name evidence="2" type="ORF">NC653_041244</name>
</gene>
<keyword evidence="3" id="KW-1185">Reference proteome</keyword>
<name>A0AAD6PPP4_9ROSI</name>
<feature type="transmembrane region" description="Helical" evidence="1">
    <location>
        <begin position="86"/>
        <end position="116"/>
    </location>
</feature>
<organism evidence="2 3">
    <name type="scientific">Populus alba x Populus x berolinensis</name>
    <dbReference type="NCBI Taxonomy" id="444605"/>
    <lineage>
        <taxon>Eukaryota</taxon>
        <taxon>Viridiplantae</taxon>
        <taxon>Streptophyta</taxon>
        <taxon>Embryophyta</taxon>
        <taxon>Tracheophyta</taxon>
        <taxon>Spermatophyta</taxon>
        <taxon>Magnoliopsida</taxon>
        <taxon>eudicotyledons</taxon>
        <taxon>Gunneridae</taxon>
        <taxon>Pentapetalae</taxon>
        <taxon>rosids</taxon>
        <taxon>fabids</taxon>
        <taxon>Malpighiales</taxon>
        <taxon>Salicaceae</taxon>
        <taxon>Saliceae</taxon>
        <taxon>Populus</taxon>
    </lineage>
</organism>
<feature type="transmembrane region" description="Helical" evidence="1">
    <location>
        <begin position="6"/>
        <end position="24"/>
    </location>
</feature>
<reference evidence="2" key="1">
    <citation type="journal article" date="2023" name="Mol. Ecol. Resour.">
        <title>Chromosome-level genome assembly of a triploid poplar Populus alba 'Berolinensis'.</title>
        <authorList>
            <person name="Chen S."/>
            <person name="Yu Y."/>
            <person name="Wang X."/>
            <person name="Wang S."/>
            <person name="Zhang T."/>
            <person name="Zhou Y."/>
            <person name="He R."/>
            <person name="Meng N."/>
            <person name="Wang Y."/>
            <person name="Liu W."/>
            <person name="Liu Z."/>
            <person name="Liu J."/>
            <person name="Guo Q."/>
            <person name="Huang H."/>
            <person name="Sederoff R.R."/>
            <person name="Wang G."/>
            <person name="Qu G."/>
            <person name="Chen S."/>
        </authorList>
    </citation>
    <scope>NUCLEOTIDE SEQUENCE</scope>
    <source>
        <strain evidence="2">SC-2020</strain>
    </source>
</reference>
<dbReference type="Proteomes" id="UP001164929">
    <property type="component" value="Chromosome 19"/>
</dbReference>
<proteinExistence type="predicted"/>
<evidence type="ECO:0000313" key="3">
    <source>
        <dbReference type="Proteomes" id="UP001164929"/>
    </source>
</evidence>
<evidence type="ECO:0000313" key="2">
    <source>
        <dbReference type="EMBL" id="KAJ6952028.1"/>
    </source>
</evidence>
<feature type="transmembrane region" description="Helical" evidence="1">
    <location>
        <begin position="61"/>
        <end position="80"/>
    </location>
</feature>
<accession>A0AAD6PPP4</accession>
<keyword evidence="1" id="KW-1133">Transmembrane helix</keyword>
<dbReference type="EMBL" id="JAQIZT010000019">
    <property type="protein sequence ID" value="KAJ6952028.1"/>
    <property type="molecule type" value="Genomic_DNA"/>
</dbReference>
<dbReference type="AlphaFoldDB" id="A0AAD6PPP4"/>
<protein>
    <submittedName>
        <fullName evidence="2">Uncharacterized protein</fullName>
    </submittedName>
</protein>
<keyword evidence="1" id="KW-0812">Transmembrane</keyword>
<comment type="caution">
    <text evidence="2">The sequence shown here is derived from an EMBL/GenBank/DDBJ whole genome shotgun (WGS) entry which is preliminary data.</text>
</comment>